<name>A0A5E4TEV6_9BURK</name>
<evidence type="ECO:0000313" key="2">
    <source>
        <dbReference type="EMBL" id="VVD86706.1"/>
    </source>
</evidence>
<dbReference type="EMBL" id="CABPSB010000003">
    <property type="protein sequence ID" value="VVD86706.1"/>
    <property type="molecule type" value="Genomic_DNA"/>
</dbReference>
<sequence length="71" mass="7711">MKMNWMMRAGLISATSLVLLSQAAALHAAERPRPVVVMSADDSGGDILPWPTCCNEGSWCPDPTLPRCLRN</sequence>
<evidence type="ECO:0000313" key="3">
    <source>
        <dbReference type="Proteomes" id="UP000406256"/>
    </source>
</evidence>
<gene>
    <name evidence="2" type="ORF">PAN31108_01410</name>
</gene>
<evidence type="ECO:0000256" key="1">
    <source>
        <dbReference type="SAM" id="SignalP"/>
    </source>
</evidence>
<organism evidence="2 3">
    <name type="scientific">Pandoraea anhela</name>
    <dbReference type="NCBI Taxonomy" id="2508295"/>
    <lineage>
        <taxon>Bacteria</taxon>
        <taxon>Pseudomonadati</taxon>
        <taxon>Pseudomonadota</taxon>
        <taxon>Betaproteobacteria</taxon>
        <taxon>Burkholderiales</taxon>
        <taxon>Burkholderiaceae</taxon>
        <taxon>Pandoraea</taxon>
    </lineage>
</organism>
<dbReference type="AlphaFoldDB" id="A0A5E4TEV6"/>
<feature type="chain" id="PRO_5022819389" evidence="1">
    <location>
        <begin position="29"/>
        <end position="71"/>
    </location>
</feature>
<feature type="signal peptide" evidence="1">
    <location>
        <begin position="1"/>
        <end position="28"/>
    </location>
</feature>
<reference evidence="2 3" key="1">
    <citation type="submission" date="2019-08" db="EMBL/GenBank/DDBJ databases">
        <authorList>
            <person name="Peeters C."/>
        </authorList>
    </citation>
    <scope>NUCLEOTIDE SEQUENCE [LARGE SCALE GENOMIC DNA]</scope>
    <source>
        <strain evidence="2 3">LMG 31108</strain>
    </source>
</reference>
<protein>
    <submittedName>
        <fullName evidence="2">Uncharacterized protein</fullName>
    </submittedName>
</protein>
<keyword evidence="1" id="KW-0732">Signal</keyword>
<keyword evidence="3" id="KW-1185">Reference proteome</keyword>
<accession>A0A5E4TEV6</accession>
<dbReference type="Proteomes" id="UP000406256">
    <property type="component" value="Unassembled WGS sequence"/>
</dbReference>
<proteinExistence type="predicted"/>